<evidence type="ECO:0000256" key="5">
    <source>
        <dbReference type="ARBA" id="ARBA00022989"/>
    </source>
</evidence>
<sequence length="615" mass="67242">MPNNLPRLEKAIKRIIWEQKHKAPNESQNYVQWLHKIDVFFTCLTAIASVGSLLGVAFYYGLNNSTNEASGFLVGLHAALFLFAVNIFLGICFAFNRFVLHAGILKWIVNLLILISAAAYFFPAASNWFGCISSKEFLFFSLASYSLVFLSAKALDLANSYRMNPSLILASSFIVVILIGTFLLMLPKSTKEPIDLIDAFFISTSAVCVTGLSPIDISQIFTNFGLLVLSVLIQIGGLGLIAFTSVFAIFYAGSTSVYNQLLIRDMIYSKSMDALLPTLLYILGFTLSIETIGAFLIYVTVPSSLFTTLSDKLIFSAFHSMSAFCNAGFSNLKDGLSNEVLLKGNQFFYLVICALMFLGSIGFPILINLKDKLFWKIKKQLFPSTGEQTNFIRFDLNTKLVLITSSILVAAGTVLFLIFEYDGTLKDMSFFTKIVQSLFNAILPRTTGFASVNPADFQPSTILLVCLLMWIGGSSQSMAGGVKVNTVAVLFLNLKSIITGSDQTGAFHRAISEKAVLRAYAVAFIATVCVFVFSFILILLEPGQPIRSIIFEVMSALFTVGSSLGLTPVLSGESKFVLCIAMFLGRVGLLSILIGLLGHRGAKGCSFPNEHIIIN</sequence>
<keyword evidence="4" id="KW-0812">Transmembrane</keyword>
<dbReference type="AlphaFoldDB" id="A0A6I3S462"/>
<evidence type="ECO:0000256" key="7">
    <source>
        <dbReference type="ARBA" id="ARBA00023136"/>
    </source>
</evidence>
<dbReference type="EMBL" id="WNCL01000071">
    <property type="protein sequence ID" value="MTU44397.1"/>
    <property type="molecule type" value="Genomic_DNA"/>
</dbReference>
<evidence type="ECO:0000256" key="1">
    <source>
        <dbReference type="ARBA" id="ARBA00004651"/>
    </source>
</evidence>
<evidence type="ECO:0000256" key="4">
    <source>
        <dbReference type="ARBA" id="ARBA00022692"/>
    </source>
</evidence>
<comment type="caution">
    <text evidence="8">The sequence shown here is derived from an EMBL/GenBank/DDBJ whole genome shotgun (WGS) entry which is preliminary data.</text>
</comment>
<dbReference type="InterPro" id="IPR003445">
    <property type="entry name" value="Cat_transpt"/>
</dbReference>
<keyword evidence="3" id="KW-1003">Cell membrane</keyword>
<dbReference type="GO" id="GO:0008324">
    <property type="term" value="F:monoatomic cation transmembrane transporter activity"/>
    <property type="evidence" value="ECO:0007669"/>
    <property type="project" value="InterPro"/>
</dbReference>
<name>A0A6I3S462_9BURK</name>
<evidence type="ECO:0000313" key="8">
    <source>
        <dbReference type="EMBL" id="MTU44397.1"/>
    </source>
</evidence>
<evidence type="ECO:0000256" key="6">
    <source>
        <dbReference type="ARBA" id="ARBA00023065"/>
    </source>
</evidence>
<keyword evidence="6" id="KW-0406">Ion transport</keyword>
<dbReference type="Pfam" id="PF02386">
    <property type="entry name" value="TrkH"/>
    <property type="match status" value="1"/>
</dbReference>
<organism evidence="8 9">
    <name type="scientific">Parasutterella excrementihominis</name>
    <dbReference type="NCBI Taxonomy" id="487175"/>
    <lineage>
        <taxon>Bacteria</taxon>
        <taxon>Pseudomonadati</taxon>
        <taxon>Pseudomonadota</taxon>
        <taxon>Betaproteobacteria</taxon>
        <taxon>Burkholderiales</taxon>
        <taxon>Sutterellaceae</taxon>
        <taxon>Parasutterella</taxon>
    </lineage>
</organism>
<comment type="subcellular location">
    <subcellularLocation>
        <location evidence="1">Cell membrane</location>
        <topology evidence="1">Multi-pass membrane protein</topology>
    </subcellularLocation>
</comment>
<dbReference type="PANTHER" id="PTHR32024">
    <property type="entry name" value="TRK SYSTEM POTASSIUM UPTAKE PROTEIN TRKG-RELATED"/>
    <property type="match status" value="1"/>
</dbReference>
<gene>
    <name evidence="8" type="ORF">GMD42_12460</name>
</gene>
<accession>A0A6I3S462</accession>
<keyword evidence="2" id="KW-0813">Transport</keyword>
<evidence type="ECO:0000313" key="9">
    <source>
        <dbReference type="Proteomes" id="UP000462362"/>
    </source>
</evidence>
<dbReference type="Proteomes" id="UP000462362">
    <property type="component" value="Unassembled WGS sequence"/>
</dbReference>
<dbReference type="PANTHER" id="PTHR32024:SF1">
    <property type="entry name" value="KTR SYSTEM POTASSIUM UPTAKE PROTEIN B"/>
    <property type="match status" value="1"/>
</dbReference>
<dbReference type="GO" id="GO:0005886">
    <property type="term" value="C:plasma membrane"/>
    <property type="evidence" value="ECO:0007669"/>
    <property type="project" value="UniProtKB-SubCell"/>
</dbReference>
<reference evidence="8 9" key="1">
    <citation type="journal article" date="2019" name="Nat. Med.">
        <title>A library of human gut bacterial isolates paired with longitudinal multiomics data enables mechanistic microbiome research.</title>
        <authorList>
            <person name="Poyet M."/>
            <person name="Groussin M."/>
            <person name="Gibbons S.M."/>
            <person name="Avila-Pacheco J."/>
            <person name="Jiang X."/>
            <person name="Kearney S.M."/>
            <person name="Perrotta A.R."/>
            <person name="Berdy B."/>
            <person name="Zhao S."/>
            <person name="Lieberman T.D."/>
            <person name="Swanson P.K."/>
            <person name="Smith M."/>
            <person name="Roesemann S."/>
            <person name="Alexander J.E."/>
            <person name="Rich S.A."/>
            <person name="Livny J."/>
            <person name="Vlamakis H."/>
            <person name="Clish C."/>
            <person name="Bullock K."/>
            <person name="Deik A."/>
            <person name="Scott J."/>
            <person name="Pierce K.A."/>
            <person name="Xavier R.J."/>
            <person name="Alm E.J."/>
        </authorList>
    </citation>
    <scope>NUCLEOTIDE SEQUENCE [LARGE SCALE GENOMIC DNA]</scope>
    <source>
        <strain evidence="8 9">BIOML-A2</strain>
    </source>
</reference>
<proteinExistence type="predicted"/>
<evidence type="ECO:0000256" key="2">
    <source>
        <dbReference type="ARBA" id="ARBA00022448"/>
    </source>
</evidence>
<keyword evidence="7" id="KW-0472">Membrane</keyword>
<dbReference type="GO" id="GO:0030001">
    <property type="term" value="P:metal ion transport"/>
    <property type="evidence" value="ECO:0007669"/>
    <property type="project" value="UniProtKB-ARBA"/>
</dbReference>
<dbReference type="RefSeq" id="WP_155166097.1">
    <property type="nucleotide sequence ID" value="NZ_DBGEHT010000105.1"/>
</dbReference>
<keyword evidence="5" id="KW-1133">Transmembrane helix</keyword>
<protein>
    <submittedName>
        <fullName evidence="8">Potassium transporter</fullName>
    </submittedName>
</protein>
<evidence type="ECO:0000256" key="3">
    <source>
        <dbReference type="ARBA" id="ARBA00022475"/>
    </source>
</evidence>